<protein>
    <recommendedName>
        <fullName evidence="2">histone acetyltransferase</fullName>
        <ecNumber evidence="2">2.3.1.48</ecNumber>
    </recommendedName>
</protein>
<dbReference type="GO" id="GO:0008270">
    <property type="term" value="F:zinc ion binding"/>
    <property type="evidence" value="ECO:0007669"/>
    <property type="project" value="UniProtKB-KW"/>
</dbReference>
<evidence type="ECO:0000256" key="8">
    <source>
        <dbReference type="ARBA" id="ARBA00023015"/>
    </source>
</evidence>
<dbReference type="AlphaFoldDB" id="A0A1I7Z7D8"/>
<keyword evidence="9" id="KW-0804">Transcription</keyword>
<dbReference type="GO" id="GO:0000123">
    <property type="term" value="C:histone acetyltransferase complex"/>
    <property type="evidence" value="ECO:0007669"/>
    <property type="project" value="TreeGrafter"/>
</dbReference>
<evidence type="ECO:0000256" key="2">
    <source>
        <dbReference type="ARBA" id="ARBA00013184"/>
    </source>
</evidence>
<dbReference type="Proteomes" id="UP000095287">
    <property type="component" value="Unplaced"/>
</dbReference>
<dbReference type="GO" id="GO:0004402">
    <property type="term" value="F:histone acetyltransferase activity"/>
    <property type="evidence" value="ECO:0007669"/>
    <property type="project" value="InterPro"/>
</dbReference>
<dbReference type="EC" id="2.3.1.48" evidence="2"/>
<evidence type="ECO:0000256" key="1">
    <source>
        <dbReference type="ARBA" id="ARBA00004123"/>
    </source>
</evidence>
<name>A0A1I7Z7D8_9BILA</name>
<dbReference type="InterPro" id="IPR000197">
    <property type="entry name" value="Znf_TAZ"/>
</dbReference>
<dbReference type="PANTHER" id="PTHR13808:SF1">
    <property type="entry name" value="HISTONE ACETYLTRANSFERASE"/>
    <property type="match status" value="1"/>
</dbReference>
<dbReference type="InterPro" id="IPR035898">
    <property type="entry name" value="TAZ_dom_sf"/>
</dbReference>
<accession>A0A1I7Z7D8</accession>
<evidence type="ECO:0000259" key="13">
    <source>
        <dbReference type="PROSITE" id="PS50134"/>
    </source>
</evidence>
<comment type="subcellular location">
    <subcellularLocation>
        <location evidence="1">Nucleus</location>
    </subcellularLocation>
</comment>
<organism evidence="14 15">
    <name type="scientific">Steinernema glaseri</name>
    <dbReference type="NCBI Taxonomy" id="37863"/>
    <lineage>
        <taxon>Eukaryota</taxon>
        <taxon>Metazoa</taxon>
        <taxon>Ecdysozoa</taxon>
        <taxon>Nematoda</taxon>
        <taxon>Chromadorea</taxon>
        <taxon>Rhabditida</taxon>
        <taxon>Tylenchina</taxon>
        <taxon>Panagrolaimomorpha</taxon>
        <taxon>Strongyloidoidea</taxon>
        <taxon>Steinernematidae</taxon>
        <taxon>Steinernema</taxon>
    </lineage>
</organism>
<evidence type="ECO:0000256" key="6">
    <source>
        <dbReference type="ARBA" id="ARBA00022833"/>
    </source>
</evidence>
<keyword evidence="3" id="KW-0808">Transferase</keyword>
<feature type="domain" description="TAZ-type" evidence="13">
    <location>
        <begin position="14"/>
        <end position="95"/>
    </location>
</feature>
<keyword evidence="10" id="KW-0539">Nucleus</keyword>
<dbReference type="InterPro" id="IPR013178">
    <property type="entry name" value="Histone_AcTrfase_Rtt109/CBP"/>
</dbReference>
<evidence type="ECO:0000256" key="5">
    <source>
        <dbReference type="ARBA" id="ARBA00022771"/>
    </source>
</evidence>
<keyword evidence="7" id="KW-0156">Chromatin regulator</keyword>
<dbReference type="GO" id="GO:0003713">
    <property type="term" value="F:transcription coactivator activity"/>
    <property type="evidence" value="ECO:0007669"/>
    <property type="project" value="TreeGrafter"/>
</dbReference>
<dbReference type="SMART" id="SM00551">
    <property type="entry name" value="ZnF_TAZ"/>
    <property type="match status" value="1"/>
</dbReference>
<sequence length="148" mass="16999">MTSAEQSVEQESNLATRNESIQRCIASLEHAVQCKEPECDRAECHKMKRVVTHTRGCRKRQESNCPVCKQLIALFCYHAKECHLEQCRVTFCQSIRRKLEEHKRLVELQDDLTTIEVMEAVINLENLTLEDGSSQEDVEMVEPSTSCS</sequence>
<feature type="zinc finger region" description="TAZ-type" evidence="12">
    <location>
        <begin position="14"/>
        <end position="95"/>
    </location>
</feature>
<dbReference type="PROSITE" id="PS50134">
    <property type="entry name" value="ZF_TAZ"/>
    <property type="match status" value="1"/>
</dbReference>
<keyword evidence="4 12" id="KW-0479">Metal-binding</keyword>
<evidence type="ECO:0000256" key="12">
    <source>
        <dbReference type="PROSITE-ProRule" id="PRU00203"/>
    </source>
</evidence>
<reference evidence="15" key="1">
    <citation type="submission" date="2016-11" db="UniProtKB">
        <authorList>
            <consortium name="WormBaseParasite"/>
        </authorList>
    </citation>
    <scope>IDENTIFICATION</scope>
</reference>
<evidence type="ECO:0000256" key="9">
    <source>
        <dbReference type="ARBA" id="ARBA00023163"/>
    </source>
</evidence>
<keyword evidence="14" id="KW-1185">Reference proteome</keyword>
<evidence type="ECO:0000256" key="11">
    <source>
        <dbReference type="ARBA" id="ARBA00048017"/>
    </source>
</evidence>
<dbReference type="GO" id="GO:0005634">
    <property type="term" value="C:nucleus"/>
    <property type="evidence" value="ECO:0007669"/>
    <property type="project" value="UniProtKB-SubCell"/>
</dbReference>
<evidence type="ECO:0000256" key="4">
    <source>
        <dbReference type="ARBA" id="ARBA00022723"/>
    </source>
</evidence>
<dbReference type="GO" id="GO:0045944">
    <property type="term" value="P:positive regulation of transcription by RNA polymerase II"/>
    <property type="evidence" value="ECO:0007669"/>
    <property type="project" value="TreeGrafter"/>
</dbReference>
<evidence type="ECO:0000256" key="7">
    <source>
        <dbReference type="ARBA" id="ARBA00022853"/>
    </source>
</evidence>
<dbReference type="SUPFAM" id="SSF57933">
    <property type="entry name" value="TAZ domain"/>
    <property type="match status" value="1"/>
</dbReference>
<comment type="catalytic activity">
    <reaction evidence="11">
        <text>L-lysyl-[protein] + acetyl-CoA = N(6)-acetyl-L-lysyl-[protein] + CoA + H(+)</text>
        <dbReference type="Rhea" id="RHEA:45948"/>
        <dbReference type="Rhea" id="RHEA-COMP:9752"/>
        <dbReference type="Rhea" id="RHEA-COMP:10731"/>
        <dbReference type="ChEBI" id="CHEBI:15378"/>
        <dbReference type="ChEBI" id="CHEBI:29969"/>
        <dbReference type="ChEBI" id="CHEBI:57287"/>
        <dbReference type="ChEBI" id="CHEBI:57288"/>
        <dbReference type="ChEBI" id="CHEBI:61930"/>
        <dbReference type="EC" id="2.3.1.48"/>
    </reaction>
</comment>
<dbReference type="GO" id="GO:0031490">
    <property type="term" value="F:chromatin DNA binding"/>
    <property type="evidence" value="ECO:0007669"/>
    <property type="project" value="TreeGrafter"/>
</dbReference>
<dbReference type="GO" id="GO:0005667">
    <property type="term" value="C:transcription regulator complex"/>
    <property type="evidence" value="ECO:0007669"/>
    <property type="project" value="TreeGrafter"/>
</dbReference>
<dbReference type="PANTHER" id="PTHR13808">
    <property type="entry name" value="CBP/P300-RELATED"/>
    <property type="match status" value="1"/>
</dbReference>
<dbReference type="Pfam" id="PF02135">
    <property type="entry name" value="zf-TAZ"/>
    <property type="match status" value="1"/>
</dbReference>
<keyword evidence="8" id="KW-0805">Transcription regulation</keyword>
<keyword evidence="6 12" id="KW-0862">Zinc</keyword>
<proteinExistence type="predicted"/>
<keyword evidence="5 12" id="KW-0863">Zinc-finger</keyword>
<evidence type="ECO:0000313" key="15">
    <source>
        <dbReference type="WBParaSite" id="L893_g23520.t1"/>
    </source>
</evidence>
<dbReference type="WBParaSite" id="L893_g23520.t1">
    <property type="protein sequence ID" value="L893_g23520.t1"/>
    <property type="gene ID" value="L893_g23520"/>
</dbReference>
<evidence type="ECO:0000313" key="14">
    <source>
        <dbReference type="Proteomes" id="UP000095287"/>
    </source>
</evidence>
<dbReference type="Gene3D" id="1.20.1020.10">
    <property type="entry name" value="TAZ domain"/>
    <property type="match status" value="1"/>
</dbReference>
<evidence type="ECO:0000256" key="3">
    <source>
        <dbReference type="ARBA" id="ARBA00022679"/>
    </source>
</evidence>
<evidence type="ECO:0000256" key="10">
    <source>
        <dbReference type="ARBA" id="ARBA00023242"/>
    </source>
</evidence>